<dbReference type="RefSeq" id="WP_131330770.1">
    <property type="nucleotide sequence ID" value="NZ_CP044016.1"/>
</dbReference>
<organism evidence="4 5">
    <name type="scientific">Rhizosphaericola mali</name>
    <dbReference type="NCBI Taxonomy" id="2545455"/>
    <lineage>
        <taxon>Bacteria</taxon>
        <taxon>Pseudomonadati</taxon>
        <taxon>Bacteroidota</taxon>
        <taxon>Chitinophagia</taxon>
        <taxon>Chitinophagales</taxon>
        <taxon>Chitinophagaceae</taxon>
        <taxon>Rhizosphaericola</taxon>
    </lineage>
</organism>
<dbReference type="Proteomes" id="UP000292424">
    <property type="component" value="Chromosome"/>
</dbReference>
<dbReference type="Pfam" id="PF16344">
    <property type="entry name" value="FecR_C"/>
    <property type="match status" value="1"/>
</dbReference>
<proteinExistence type="predicted"/>
<dbReference type="Gene3D" id="3.55.50.30">
    <property type="match status" value="1"/>
</dbReference>
<name>A0A5P2G786_9BACT</name>
<feature type="transmembrane region" description="Helical" evidence="1">
    <location>
        <begin position="89"/>
        <end position="106"/>
    </location>
</feature>
<dbReference type="GO" id="GO:0016989">
    <property type="term" value="F:sigma factor antagonist activity"/>
    <property type="evidence" value="ECO:0007669"/>
    <property type="project" value="TreeGrafter"/>
</dbReference>
<dbReference type="PANTHER" id="PTHR30273">
    <property type="entry name" value="PERIPLASMIC SIGNAL SENSOR AND SIGMA FACTOR ACTIVATOR FECR-RELATED"/>
    <property type="match status" value="1"/>
</dbReference>
<dbReference type="InterPro" id="IPR006860">
    <property type="entry name" value="FecR"/>
</dbReference>
<keyword evidence="1" id="KW-1133">Transmembrane helix</keyword>
<protein>
    <submittedName>
        <fullName evidence="4">FecR family protein</fullName>
    </submittedName>
</protein>
<reference evidence="4 5" key="1">
    <citation type="submission" date="2019-09" db="EMBL/GenBank/DDBJ databases">
        <title>Complete genome sequence of Arachidicoccus sp. B3-10 isolated from apple orchard soil.</title>
        <authorList>
            <person name="Kim H.S."/>
            <person name="Han K.-I."/>
            <person name="Suh M.K."/>
            <person name="Lee K.C."/>
            <person name="Eom M.K."/>
            <person name="Kim J.-S."/>
            <person name="Kang S.W."/>
            <person name="Sin Y."/>
            <person name="Lee J.-S."/>
        </authorList>
    </citation>
    <scope>NUCLEOTIDE SEQUENCE [LARGE SCALE GENOMIC DNA]</scope>
    <source>
        <strain evidence="4 5">B3-10</strain>
    </source>
</reference>
<evidence type="ECO:0000256" key="1">
    <source>
        <dbReference type="SAM" id="Phobius"/>
    </source>
</evidence>
<dbReference type="EMBL" id="CP044016">
    <property type="protein sequence ID" value="QES89812.1"/>
    <property type="molecule type" value="Genomic_DNA"/>
</dbReference>
<accession>A0A5P2G786</accession>
<dbReference type="OrthoDB" id="663025at2"/>
<dbReference type="InterPro" id="IPR032508">
    <property type="entry name" value="FecR_C"/>
</dbReference>
<evidence type="ECO:0000313" key="5">
    <source>
        <dbReference type="Proteomes" id="UP000292424"/>
    </source>
</evidence>
<keyword evidence="1" id="KW-0812">Transmembrane</keyword>
<feature type="domain" description="Protein FecR C-terminal" evidence="3">
    <location>
        <begin position="300"/>
        <end position="366"/>
    </location>
</feature>
<dbReference type="Gene3D" id="2.60.120.1440">
    <property type="match status" value="1"/>
</dbReference>
<dbReference type="PANTHER" id="PTHR30273:SF2">
    <property type="entry name" value="PROTEIN FECR"/>
    <property type="match status" value="1"/>
</dbReference>
<evidence type="ECO:0000259" key="2">
    <source>
        <dbReference type="Pfam" id="PF04773"/>
    </source>
</evidence>
<keyword evidence="1" id="KW-0472">Membrane</keyword>
<evidence type="ECO:0000259" key="3">
    <source>
        <dbReference type="Pfam" id="PF16344"/>
    </source>
</evidence>
<sequence>MADDIKDILVNYKNGTASKSELLAIYKLIHEHEDLLRKYFDDSTHITDTPELIFTDTKKASILSKIENDLLESNDKIISPFSLIRNYKYIAAAAILFFIALITFIVKDNNTIANNAPQKEYKVATNQTVSEQQQVIRNNSLKIKKIILSDKSVVNLYPHSSISFYTPFKSIERSIYLSGKAIFKVAKNKHQPFVVYSGSISTTALGTRFLVNNKQANNLKIKLFQGKIWLRKEVVSLIGWNKDLVLIPGQQMNYSYANGAVNVSKFVLRNINVAKQDIGVNSIIHPLVIKSITEDSLSVMFHQCILTDVFTELGNVFSKKINVTQINIANKYFTGIVYKSDSLKVIFSNICRMNHLGYSLNKDTIDIHPIVDSFQNPTVNTRDSLDTLLISN</sequence>
<keyword evidence="5" id="KW-1185">Reference proteome</keyword>
<dbReference type="KEGG" id="arac:E0W69_014465"/>
<dbReference type="Pfam" id="PF04773">
    <property type="entry name" value="FecR"/>
    <property type="match status" value="1"/>
</dbReference>
<evidence type="ECO:0000313" key="4">
    <source>
        <dbReference type="EMBL" id="QES89812.1"/>
    </source>
</evidence>
<dbReference type="AlphaFoldDB" id="A0A5P2G786"/>
<gene>
    <name evidence="4" type="ORF">E0W69_014465</name>
</gene>
<feature type="domain" description="FecR protein" evidence="2">
    <location>
        <begin position="141"/>
        <end position="228"/>
    </location>
</feature>
<dbReference type="InterPro" id="IPR012373">
    <property type="entry name" value="Ferrdict_sens_TM"/>
</dbReference>